<feature type="region of interest" description="Disordered" evidence="1">
    <location>
        <begin position="57"/>
        <end position="125"/>
    </location>
</feature>
<gene>
    <name evidence="2" type="ORF">ALEPTO_LOCUS2087</name>
</gene>
<organism evidence="2 3">
    <name type="scientific">Ambispora leptoticha</name>
    <dbReference type="NCBI Taxonomy" id="144679"/>
    <lineage>
        <taxon>Eukaryota</taxon>
        <taxon>Fungi</taxon>
        <taxon>Fungi incertae sedis</taxon>
        <taxon>Mucoromycota</taxon>
        <taxon>Glomeromycotina</taxon>
        <taxon>Glomeromycetes</taxon>
        <taxon>Archaeosporales</taxon>
        <taxon>Ambisporaceae</taxon>
        <taxon>Ambispora</taxon>
    </lineage>
</organism>
<reference evidence="2" key="1">
    <citation type="submission" date="2021-06" db="EMBL/GenBank/DDBJ databases">
        <authorList>
            <person name="Kallberg Y."/>
            <person name="Tangrot J."/>
            <person name="Rosling A."/>
        </authorList>
    </citation>
    <scope>NUCLEOTIDE SEQUENCE</scope>
    <source>
        <strain evidence="2">FL130A</strain>
    </source>
</reference>
<feature type="non-terminal residue" evidence="2">
    <location>
        <position position="270"/>
    </location>
</feature>
<proteinExistence type="predicted"/>
<dbReference type="EMBL" id="CAJVPS010000276">
    <property type="protein sequence ID" value="CAG8472625.1"/>
    <property type="molecule type" value="Genomic_DNA"/>
</dbReference>
<dbReference type="OrthoDB" id="10506334at2759"/>
<dbReference type="Proteomes" id="UP000789508">
    <property type="component" value="Unassembled WGS sequence"/>
</dbReference>
<feature type="compositionally biased region" description="Low complexity" evidence="1">
    <location>
        <begin position="57"/>
        <end position="72"/>
    </location>
</feature>
<evidence type="ECO:0000313" key="2">
    <source>
        <dbReference type="EMBL" id="CAG8472625.1"/>
    </source>
</evidence>
<protein>
    <submittedName>
        <fullName evidence="2">13463_t:CDS:1</fullName>
    </submittedName>
</protein>
<keyword evidence="3" id="KW-1185">Reference proteome</keyword>
<feature type="region of interest" description="Disordered" evidence="1">
    <location>
        <begin position="205"/>
        <end position="270"/>
    </location>
</feature>
<name>A0A9N8W6J5_9GLOM</name>
<accession>A0A9N8W6J5</accession>
<comment type="caution">
    <text evidence="2">The sequence shown here is derived from an EMBL/GenBank/DDBJ whole genome shotgun (WGS) entry which is preliminary data.</text>
</comment>
<feature type="compositionally biased region" description="Basic and acidic residues" evidence="1">
    <location>
        <begin position="228"/>
        <end position="270"/>
    </location>
</feature>
<evidence type="ECO:0000256" key="1">
    <source>
        <dbReference type="SAM" id="MobiDB-lite"/>
    </source>
</evidence>
<sequence>AYDNAFGASVKASQAFFDLQTILPPCMRMGVITGIPSADVEMPSGDEQYILRQQSSAPNSFGSSAANNNNSAKIRITSTKSRARNSRSRTKSDDNLAAEENILTVDSSSTRPSKRHRRSSNLGPEEQAAFDSDLLAAFQAVYERRIAYDKISQKKLAIELNELSNGKTAIVQGTMSKLIRGVAVPKDQYIINAIQKWIARENSRAHKYEQQQDQMDVEPETQTSEAATKNEDEAGERKTVREKEREGESRREWDREGEKEIEKGSEKMVE</sequence>
<dbReference type="AlphaFoldDB" id="A0A9N8W6J5"/>
<evidence type="ECO:0000313" key="3">
    <source>
        <dbReference type="Proteomes" id="UP000789508"/>
    </source>
</evidence>